<dbReference type="STRING" id="1353158.SAMN04488587_0327"/>
<name>A0A1H9Y838_9EURY</name>
<dbReference type="Proteomes" id="UP000243338">
    <property type="component" value="Unassembled WGS sequence"/>
</dbReference>
<gene>
    <name evidence="3" type="ORF">SAMN04488587_0327</name>
</gene>
<dbReference type="Pfam" id="PF07790">
    <property type="entry name" value="Pilin_N"/>
    <property type="match status" value="1"/>
</dbReference>
<feature type="transmembrane region" description="Helical" evidence="1">
    <location>
        <begin position="12"/>
        <end position="30"/>
    </location>
</feature>
<dbReference type="AlphaFoldDB" id="A0A1H9Y838"/>
<organism evidence="3 4">
    <name type="scientific">Methanococcoides vulcani</name>
    <dbReference type="NCBI Taxonomy" id="1353158"/>
    <lineage>
        <taxon>Archaea</taxon>
        <taxon>Methanobacteriati</taxon>
        <taxon>Methanobacteriota</taxon>
        <taxon>Stenosarchaea group</taxon>
        <taxon>Methanomicrobia</taxon>
        <taxon>Methanosarcinales</taxon>
        <taxon>Methanosarcinaceae</taxon>
        <taxon>Methanococcoides</taxon>
    </lineage>
</organism>
<feature type="domain" description="Archaeal Type IV pilin N-terminal" evidence="2">
    <location>
        <begin position="2"/>
        <end position="72"/>
    </location>
</feature>
<accession>A0A1H9Y838</accession>
<keyword evidence="4" id="KW-1185">Reference proteome</keyword>
<dbReference type="RefSeq" id="WP_091688377.1">
    <property type="nucleotide sequence ID" value="NZ_CAAGSJ010000004.1"/>
</dbReference>
<sequence>MVSEIIGEMLKLSIMVVLVTLFSIGVFEMLPEERVPYVEIEIINVNGSSLDISHVGGDVLKANEISIHIKNASGSFIYELPDNNTIWMYNSTTRVPDPDQKIPIWKFPERIHVNSDVMNITEVSVVHRRAVLATSEVSSNA</sequence>
<keyword evidence="1" id="KW-0812">Transmembrane</keyword>
<reference evidence="4" key="1">
    <citation type="submission" date="2016-10" db="EMBL/GenBank/DDBJ databases">
        <authorList>
            <person name="Varghese N."/>
            <person name="Submissions S."/>
        </authorList>
    </citation>
    <scope>NUCLEOTIDE SEQUENCE [LARGE SCALE GENOMIC DNA]</scope>
    <source>
        <strain evidence="4">SLH 33</strain>
    </source>
</reference>
<keyword evidence="1" id="KW-0472">Membrane</keyword>
<dbReference type="EMBL" id="FOHQ01000001">
    <property type="protein sequence ID" value="SES64977.1"/>
    <property type="molecule type" value="Genomic_DNA"/>
</dbReference>
<keyword evidence="1" id="KW-1133">Transmembrane helix</keyword>
<protein>
    <recommendedName>
        <fullName evidence="2">Archaeal Type IV pilin N-terminal domain-containing protein</fullName>
    </recommendedName>
</protein>
<evidence type="ECO:0000313" key="3">
    <source>
        <dbReference type="EMBL" id="SES64977.1"/>
    </source>
</evidence>
<evidence type="ECO:0000256" key="1">
    <source>
        <dbReference type="SAM" id="Phobius"/>
    </source>
</evidence>
<dbReference type="OrthoDB" id="142048at2157"/>
<evidence type="ECO:0000259" key="2">
    <source>
        <dbReference type="Pfam" id="PF07790"/>
    </source>
</evidence>
<dbReference type="InterPro" id="IPR012859">
    <property type="entry name" value="Pilin_N_archaeal"/>
</dbReference>
<evidence type="ECO:0000313" key="4">
    <source>
        <dbReference type="Proteomes" id="UP000243338"/>
    </source>
</evidence>
<proteinExistence type="predicted"/>